<dbReference type="PROSITE" id="PS01359">
    <property type="entry name" value="ZF_PHD_1"/>
    <property type="match status" value="1"/>
</dbReference>
<feature type="region of interest" description="Disordered" evidence="5">
    <location>
        <begin position="767"/>
        <end position="812"/>
    </location>
</feature>
<dbReference type="SUPFAM" id="SSF57903">
    <property type="entry name" value="FYVE/PHD zinc finger"/>
    <property type="match status" value="1"/>
</dbReference>
<dbReference type="EMBL" id="ML769491">
    <property type="protein sequence ID" value="KAE9397826.1"/>
    <property type="molecule type" value="Genomic_DNA"/>
</dbReference>
<feature type="region of interest" description="Disordered" evidence="5">
    <location>
        <begin position="463"/>
        <end position="484"/>
    </location>
</feature>
<dbReference type="PROSITE" id="PS50016">
    <property type="entry name" value="ZF_PHD_2"/>
    <property type="match status" value="1"/>
</dbReference>
<sequence length="866" mass="95653">MSTSNQPRTPRKSPTLAMESPANTGLSSEQPRLVANRYHLPTPQSPNNLASYVPGPTNTGPESPVSHMQISHSFIKTTTSSRSSLVSSDPLGPEETTPKRSQLMMTPESSPVASRLDVHNHTNNLPSTPRTIISSNAMDSLTQPTLPRKMQTRSPSPDEQHTSRSRLSSPFVAKSSSTTMPATPRASTTPPPVSAGGELDRIHNAIQAQHDELENRRPEYLKRASVDLMDLDEPQDGDRFGSIGITDSPVKGRRIKLFQETSEESFEESLMAGGYGRYRTAEWVRQPQPIVVSSGTGAPVNVVAHLEEAQHHHSLSHHHQDPPPPPTEKELRKRKRLDAFRAQDQNSSLDSTTSRLYPVEIEGKGRVLLDVPTDPNENLGLNVNSNSSTGPSPTKRRKKSDLPTAKERRAAAAAALLEESAEKPNWPDAEFPWRLRTEERREQARKEEEERLTWVERFLDRDTDDEGDNLGLGSASPTDNADEEVLPSSVWGVVFEDGDERPVPYRAGRGKMVPLRGDPDAEDQDQLWTFKRRRSAYFPSDPADARAALLSKKSVRALSFRRQMSRARASRRRRGSGSLLSSEQAEERLCICRGTDDGRELVQCDLCNMWYHLECIGIEDISELGTDRRHKWFCYRCEEGSNWNGYANSPLNPFLDSPRSNGSEEQPTFAPTEMDDTPRRRQAQADAQFFQPLGVPESPTQSWSLSRVPRTPTRPPATSAGVGSILSSSSSSRNAPTTPRQNQHQQPRDARVIAGPFEMYGDDTHIFDPTSTPSRGIKISVNAPFTTPKTPSRGPNIRNGGGVGAGGGGGGGGGSFGAPGSCLPRLARGGVMSRRVLWLTPDHLRIMCTISILRMRTMMRIRHRSA</sequence>
<keyword evidence="3" id="KW-0862">Zinc</keyword>
<feature type="region of interest" description="Disordered" evidence="5">
    <location>
        <begin position="654"/>
        <end position="749"/>
    </location>
</feature>
<dbReference type="InterPro" id="IPR019787">
    <property type="entry name" value="Znf_PHD-finger"/>
</dbReference>
<accession>A0A6A4HIC1</accession>
<dbReference type="Proteomes" id="UP000799118">
    <property type="component" value="Unassembled WGS sequence"/>
</dbReference>
<proteinExistence type="predicted"/>
<protein>
    <recommendedName>
        <fullName evidence="6">PHD-type domain-containing protein</fullName>
    </recommendedName>
</protein>
<feature type="compositionally biased region" description="Basic and acidic residues" evidence="5">
    <location>
        <begin position="400"/>
        <end position="410"/>
    </location>
</feature>
<dbReference type="GO" id="GO:0008270">
    <property type="term" value="F:zinc ion binding"/>
    <property type="evidence" value="ECO:0007669"/>
    <property type="project" value="UniProtKB-KW"/>
</dbReference>
<feature type="region of interest" description="Disordered" evidence="5">
    <location>
        <begin position="309"/>
        <end position="331"/>
    </location>
</feature>
<dbReference type="InterPro" id="IPR011011">
    <property type="entry name" value="Znf_FYVE_PHD"/>
</dbReference>
<feature type="compositionally biased region" description="Polar residues" evidence="5">
    <location>
        <begin position="375"/>
        <end position="392"/>
    </location>
</feature>
<dbReference type="InterPro" id="IPR019786">
    <property type="entry name" value="Zinc_finger_PHD-type_CS"/>
</dbReference>
<feature type="compositionally biased region" description="Polar residues" evidence="5">
    <location>
        <begin position="733"/>
        <end position="745"/>
    </location>
</feature>
<keyword evidence="1" id="KW-0479">Metal-binding</keyword>
<feature type="region of interest" description="Disordered" evidence="5">
    <location>
        <begin position="369"/>
        <end position="423"/>
    </location>
</feature>
<feature type="compositionally biased region" description="Polar residues" evidence="5">
    <location>
        <begin position="45"/>
        <end position="76"/>
    </location>
</feature>
<evidence type="ECO:0000256" key="4">
    <source>
        <dbReference type="PROSITE-ProRule" id="PRU00146"/>
    </source>
</evidence>
<dbReference type="Gene3D" id="3.30.40.10">
    <property type="entry name" value="Zinc/RING finger domain, C3HC4 (zinc finger)"/>
    <property type="match status" value="1"/>
</dbReference>
<dbReference type="InterPro" id="IPR013083">
    <property type="entry name" value="Znf_RING/FYVE/PHD"/>
</dbReference>
<evidence type="ECO:0000256" key="1">
    <source>
        <dbReference type="ARBA" id="ARBA00022723"/>
    </source>
</evidence>
<evidence type="ECO:0000256" key="5">
    <source>
        <dbReference type="SAM" id="MobiDB-lite"/>
    </source>
</evidence>
<evidence type="ECO:0000256" key="3">
    <source>
        <dbReference type="ARBA" id="ARBA00022833"/>
    </source>
</evidence>
<name>A0A6A4HIC1_9AGAR</name>
<reference evidence="7" key="1">
    <citation type="journal article" date="2019" name="Environ. Microbiol.">
        <title>Fungal ecological strategies reflected in gene transcription - a case study of two litter decomposers.</title>
        <authorList>
            <person name="Barbi F."/>
            <person name="Kohler A."/>
            <person name="Barry K."/>
            <person name="Baskaran P."/>
            <person name="Daum C."/>
            <person name="Fauchery L."/>
            <person name="Ihrmark K."/>
            <person name="Kuo A."/>
            <person name="LaButti K."/>
            <person name="Lipzen A."/>
            <person name="Morin E."/>
            <person name="Grigoriev I.V."/>
            <person name="Henrissat B."/>
            <person name="Lindahl B."/>
            <person name="Martin F."/>
        </authorList>
    </citation>
    <scope>NUCLEOTIDE SEQUENCE</scope>
    <source>
        <strain evidence="7">JB14</strain>
    </source>
</reference>
<evidence type="ECO:0000313" key="7">
    <source>
        <dbReference type="EMBL" id="KAE9397826.1"/>
    </source>
</evidence>
<feature type="domain" description="PHD-type" evidence="6">
    <location>
        <begin position="587"/>
        <end position="640"/>
    </location>
</feature>
<dbReference type="InterPro" id="IPR001965">
    <property type="entry name" value="Znf_PHD"/>
</dbReference>
<evidence type="ECO:0000256" key="2">
    <source>
        <dbReference type="ARBA" id="ARBA00022771"/>
    </source>
</evidence>
<feature type="region of interest" description="Disordered" evidence="5">
    <location>
        <begin position="1"/>
        <end position="198"/>
    </location>
</feature>
<keyword evidence="2 4" id="KW-0863">Zinc-finger</keyword>
<dbReference type="OrthoDB" id="436852at2759"/>
<keyword evidence="8" id="KW-1185">Reference proteome</keyword>
<feature type="compositionally biased region" description="Low complexity" evidence="5">
    <location>
        <begin position="175"/>
        <end position="188"/>
    </location>
</feature>
<organism evidence="7 8">
    <name type="scientific">Gymnopus androsaceus JB14</name>
    <dbReference type="NCBI Taxonomy" id="1447944"/>
    <lineage>
        <taxon>Eukaryota</taxon>
        <taxon>Fungi</taxon>
        <taxon>Dikarya</taxon>
        <taxon>Basidiomycota</taxon>
        <taxon>Agaricomycotina</taxon>
        <taxon>Agaricomycetes</taxon>
        <taxon>Agaricomycetidae</taxon>
        <taxon>Agaricales</taxon>
        <taxon>Marasmiineae</taxon>
        <taxon>Omphalotaceae</taxon>
        <taxon>Gymnopus</taxon>
    </lineage>
</organism>
<feature type="compositionally biased region" description="Polar residues" evidence="5">
    <location>
        <begin position="21"/>
        <end position="30"/>
    </location>
</feature>
<evidence type="ECO:0000259" key="6">
    <source>
        <dbReference type="PROSITE" id="PS50016"/>
    </source>
</evidence>
<feature type="compositionally biased region" description="Polar residues" evidence="5">
    <location>
        <begin position="121"/>
        <end position="145"/>
    </location>
</feature>
<feature type="compositionally biased region" description="Low complexity" evidence="5">
    <location>
        <begin position="77"/>
        <end position="88"/>
    </location>
</feature>
<feature type="compositionally biased region" description="Polar residues" evidence="5">
    <location>
        <begin position="99"/>
        <end position="112"/>
    </location>
</feature>
<evidence type="ECO:0000313" key="8">
    <source>
        <dbReference type="Proteomes" id="UP000799118"/>
    </source>
</evidence>
<gene>
    <name evidence="7" type="ORF">BT96DRAFT_49799</name>
</gene>
<dbReference type="Pfam" id="PF00628">
    <property type="entry name" value="PHD"/>
    <property type="match status" value="1"/>
</dbReference>
<dbReference type="SMART" id="SM00249">
    <property type="entry name" value="PHD"/>
    <property type="match status" value="1"/>
</dbReference>
<dbReference type="AlphaFoldDB" id="A0A6A4HIC1"/>
<feature type="compositionally biased region" description="Gly residues" evidence="5">
    <location>
        <begin position="799"/>
        <end position="812"/>
    </location>
</feature>